<reference evidence="4 5" key="1">
    <citation type="submission" date="2019-09" db="EMBL/GenBank/DDBJ databases">
        <title>Genome of Aliivibrio finisterrensis LMG 23869 (type strain).</title>
        <authorList>
            <person name="Bowman J.P."/>
        </authorList>
    </citation>
    <scope>NUCLEOTIDE SEQUENCE [LARGE SCALE GENOMIC DNA]</scope>
    <source>
        <strain evidence="4 5">LMG 23869</strain>
    </source>
</reference>
<dbReference type="Pfam" id="PF09829">
    <property type="entry name" value="DUF2057"/>
    <property type="match status" value="1"/>
</dbReference>
<proteinExistence type="inferred from homology"/>
<dbReference type="AlphaFoldDB" id="A0A6N6RYN1"/>
<sequence>MKTKVMVVSSFFVSAVQAATLTPSTGVEVLFINGIKNEEKREIVNVEAPTVQLLLRYNEKVGSGSSKKVFDSAPYVVTFNVIESDITIKAPKVYSYEQARVEFKSNPMWVITNSEGSVVSYTQAKLPPEEGFMPYYDLETMLTKYNKAQNVSFAVGESDLNQVNSTKFKAGQTIPSLEQLKKDYLLINKTDRKAFQKWIIDQD</sequence>
<evidence type="ECO:0000313" key="5">
    <source>
        <dbReference type="Proteomes" id="UP000434870"/>
    </source>
</evidence>
<comment type="similarity">
    <text evidence="1">Belongs to the UPF0319 family.</text>
</comment>
<organism evidence="4 5">
    <name type="scientific">Aliivibrio finisterrensis</name>
    <dbReference type="NCBI Taxonomy" id="511998"/>
    <lineage>
        <taxon>Bacteria</taxon>
        <taxon>Pseudomonadati</taxon>
        <taxon>Pseudomonadota</taxon>
        <taxon>Gammaproteobacteria</taxon>
        <taxon>Vibrionales</taxon>
        <taxon>Vibrionaceae</taxon>
        <taxon>Aliivibrio</taxon>
    </lineage>
</organism>
<evidence type="ECO:0000313" key="4">
    <source>
        <dbReference type="EMBL" id="KAB2826454.1"/>
    </source>
</evidence>
<accession>A0A6N6RYN1</accession>
<name>A0A6N6RYN1_9GAMM</name>
<dbReference type="PANTHER" id="PTHR38108:SF1">
    <property type="entry name" value="UPF0319 PROTEIN YCCT"/>
    <property type="match status" value="1"/>
</dbReference>
<evidence type="ECO:0000256" key="3">
    <source>
        <dbReference type="SAM" id="SignalP"/>
    </source>
</evidence>
<feature type="signal peptide" evidence="3">
    <location>
        <begin position="1"/>
        <end position="18"/>
    </location>
</feature>
<dbReference type="InterPro" id="IPR018635">
    <property type="entry name" value="UPF0319"/>
</dbReference>
<keyword evidence="2 3" id="KW-0732">Signal</keyword>
<protein>
    <submittedName>
        <fullName evidence="4">DUF2057 domain-containing protein</fullName>
    </submittedName>
</protein>
<dbReference type="PANTHER" id="PTHR38108">
    <property type="entry name" value="UPF0319 PROTEIN YCCT"/>
    <property type="match status" value="1"/>
</dbReference>
<dbReference type="EMBL" id="WBVP01000001">
    <property type="protein sequence ID" value="KAB2826454.1"/>
    <property type="molecule type" value="Genomic_DNA"/>
</dbReference>
<dbReference type="Proteomes" id="UP000434870">
    <property type="component" value="Unassembled WGS sequence"/>
</dbReference>
<evidence type="ECO:0000256" key="2">
    <source>
        <dbReference type="ARBA" id="ARBA00022729"/>
    </source>
</evidence>
<dbReference type="RefSeq" id="WP_151652917.1">
    <property type="nucleotide sequence ID" value="NZ_WBVP01000001.1"/>
</dbReference>
<evidence type="ECO:0000256" key="1">
    <source>
        <dbReference type="ARBA" id="ARBA00008490"/>
    </source>
</evidence>
<feature type="chain" id="PRO_5026897742" evidence="3">
    <location>
        <begin position="19"/>
        <end position="203"/>
    </location>
</feature>
<gene>
    <name evidence="4" type="ORF">F8B77_00920</name>
</gene>
<comment type="caution">
    <text evidence="4">The sequence shown here is derived from an EMBL/GenBank/DDBJ whole genome shotgun (WGS) entry which is preliminary data.</text>
</comment>